<dbReference type="GO" id="GO:0010181">
    <property type="term" value="F:FMN binding"/>
    <property type="evidence" value="ECO:0007669"/>
    <property type="project" value="TreeGrafter"/>
</dbReference>
<organism evidence="2 3">
    <name type="scientific">Carnobacterium iners</name>
    <dbReference type="NCBI Taxonomy" id="1073423"/>
    <lineage>
        <taxon>Bacteria</taxon>
        <taxon>Bacillati</taxon>
        <taxon>Bacillota</taxon>
        <taxon>Bacilli</taxon>
        <taxon>Lactobacillales</taxon>
        <taxon>Carnobacteriaceae</taxon>
        <taxon>Carnobacterium</taxon>
    </lineage>
</organism>
<feature type="domain" description="NADPH-dependent FMN reductase-like" evidence="1">
    <location>
        <begin position="3"/>
        <end position="146"/>
    </location>
</feature>
<dbReference type="InterPro" id="IPR050712">
    <property type="entry name" value="NAD(P)H-dep_reductase"/>
</dbReference>
<sequence length="192" mass="21485">MLKIGIITGSTRPNRKSLKIAEELKKWADKREDALYEVVDIADYNLPMYNEPIAALYSQDYQTPEAIPWAEKINSLDGFIFVVPEYNHGLPSALKNAIDYLCHEYGNKVAGSVTYGSQGGIRAGEVLRLVLGGLHVAVISTSLALSILTDFDSEDNFIPEEIHQTIFNKLLDRLLAWGEPLKVLRDNEPTHK</sequence>
<dbReference type="SUPFAM" id="SSF52218">
    <property type="entry name" value="Flavoproteins"/>
    <property type="match status" value="1"/>
</dbReference>
<evidence type="ECO:0000259" key="1">
    <source>
        <dbReference type="Pfam" id="PF03358"/>
    </source>
</evidence>
<dbReference type="InterPro" id="IPR005025">
    <property type="entry name" value="FMN_Rdtase-like_dom"/>
</dbReference>
<name>A0A1X7MQ15_9LACT</name>
<dbReference type="Proteomes" id="UP000193435">
    <property type="component" value="Unassembled WGS sequence"/>
</dbReference>
<dbReference type="AlphaFoldDB" id="A0A1X7MQ15"/>
<dbReference type="STRING" id="1073423.SAMN04488700_0329"/>
<dbReference type="PANTHER" id="PTHR30543:SF21">
    <property type="entry name" value="NAD(P)H-DEPENDENT FMN REDUCTASE LOT6"/>
    <property type="match status" value="1"/>
</dbReference>
<accession>A0A1X7MQ15</accession>
<proteinExistence type="predicted"/>
<evidence type="ECO:0000313" key="3">
    <source>
        <dbReference type="Proteomes" id="UP000193435"/>
    </source>
</evidence>
<dbReference type="Gene3D" id="3.40.50.360">
    <property type="match status" value="1"/>
</dbReference>
<dbReference type="OrthoDB" id="9812295at2"/>
<reference evidence="2 3" key="1">
    <citation type="submission" date="2017-04" db="EMBL/GenBank/DDBJ databases">
        <authorList>
            <person name="Afonso C.L."/>
            <person name="Miller P.J."/>
            <person name="Scott M.A."/>
            <person name="Spackman E."/>
            <person name="Goraichik I."/>
            <person name="Dimitrov K.M."/>
            <person name="Suarez D.L."/>
            <person name="Swayne D.E."/>
        </authorList>
    </citation>
    <scope>NUCLEOTIDE SEQUENCE [LARGE SCALE GENOMIC DNA]</scope>
    <source>
        <strain evidence="2 3">LMG26642</strain>
    </source>
</reference>
<keyword evidence="3" id="KW-1185">Reference proteome</keyword>
<dbReference type="RefSeq" id="WP_085558684.1">
    <property type="nucleotide sequence ID" value="NZ_FOAH01000069.1"/>
</dbReference>
<dbReference type="Pfam" id="PF03358">
    <property type="entry name" value="FMN_red"/>
    <property type="match status" value="1"/>
</dbReference>
<dbReference type="GO" id="GO:0016491">
    <property type="term" value="F:oxidoreductase activity"/>
    <property type="evidence" value="ECO:0007669"/>
    <property type="project" value="InterPro"/>
</dbReference>
<dbReference type="GO" id="GO:0005829">
    <property type="term" value="C:cytosol"/>
    <property type="evidence" value="ECO:0007669"/>
    <property type="project" value="TreeGrafter"/>
</dbReference>
<dbReference type="EMBL" id="FXBJ01000002">
    <property type="protein sequence ID" value="SMH26929.1"/>
    <property type="molecule type" value="Genomic_DNA"/>
</dbReference>
<dbReference type="PANTHER" id="PTHR30543">
    <property type="entry name" value="CHROMATE REDUCTASE"/>
    <property type="match status" value="1"/>
</dbReference>
<dbReference type="InterPro" id="IPR029039">
    <property type="entry name" value="Flavoprotein-like_sf"/>
</dbReference>
<gene>
    <name evidence="2" type="ORF">SAMN04488700_0329</name>
</gene>
<protein>
    <submittedName>
        <fullName evidence="2">NAD(P)H-dependent FMN reductase</fullName>
    </submittedName>
</protein>
<evidence type="ECO:0000313" key="2">
    <source>
        <dbReference type="EMBL" id="SMH26929.1"/>
    </source>
</evidence>